<dbReference type="Proteomes" id="UP000800094">
    <property type="component" value="Unassembled WGS sequence"/>
</dbReference>
<evidence type="ECO:0000256" key="1">
    <source>
        <dbReference type="SAM" id="MobiDB-lite"/>
    </source>
</evidence>
<dbReference type="GeneID" id="54587819"/>
<reference evidence="2" key="1">
    <citation type="journal article" date="2020" name="Stud. Mycol.">
        <title>101 Dothideomycetes genomes: a test case for predicting lifestyles and emergence of pathogens.</title>
        <authorList>
            <person name="Haridas S."/>
            <person name="Albert R."/>
            <person name="Binder M."/>
            <person name="Bloem J."/>
            <person name="Labutti K."/>
            <person name="Salamov A."/>
            <person name="Andreopoulos B."/>
            <person name="Baker S."/>
            <person name="Barry K."/>
            <person name="Bills G."/>
            <person name="Bluhm B."/>
            <person name="Cannon C."/>
            <person name="Castanera R."/>
            <person name="Culley D."/>
            <person name="Daum C."/>
            <person name="Ezra D."/>
            <person name="Gonzalez J."/>
            <person name="Henrissat B."/>
            <person name="Kuo A."/>
            <person name="Liang C."/>
            <person name="Lipzen A."/>
            <person name="Lutzoni F."/>
            <person name="Magnuson J."/>
            <person name="Mondo S."/>
            <person name="Nolan M."/>
            <person name="Ohm R."/>
            <person name="Pangilinan J."/>
            <person name="Park H.-J."/>
            <person name="Ramirez L."/>
            <person name="Alfaro M."/>
            <person name="Sun H."/>
            <person name="Tritt A."/>
            <person name="Yoshinaga Y."/>
            <person name="Zwiers L.-H."/>
            <person name="Turgeon B."/>
            <person name="Goodwin S."/>
            <person name="Spatafora J."/>
            <person name="Crous P."/>
            <person name="Grigoriev I."/>
        </authorList>
    </citation>
    <scope>NUCLEOTIDE SEQUENCE</scope>
    <source>
        <strain evidence="2">CBS 122368</strain>
    </source>
</reference>
<proteinExistence type="predicted"/>
<dbReference type="OrthoDB" id="4851849at2759"/>
<evidence type="ECO:0000313" key="2">
    <source>
        <dbReference type="EMBL" id="KAF2243237.1"/>
    </source>
</evidence>
<feature type="region of interest" description="Disordered" evidence="1">
    <location>
        <begin position="175"/>
        <end position="199"/>
    </location>
</feature>
<gene>
    <name evidence="2" type="ORF">BU26DRAFT_581281</name>
</gene>
<dbReference type="EMBL" id="ML987205">
    <property type="protein sequence ID" value="KAF2243237.1"/>
    <property type="molecule type" value="Genomic_DNA"/>
</dbReference>
<name>A0A6A6HYY1_9PLEO</name>
<evidence type="ECO:0000313" key="3">
    <source>
        <dbReference type="Proteomes" id="UP000800094"/>
    </source>
</evidence>
<sequence>MLTAMGDTLRRIHQQCHDKVPTGGRDSLWALLLSSYELRLRQYVNDIRAIFELHKTAFDDMVSTLFGALDEFPSDLDRELGDHVIALYSQICALPAQQMTVSDFEAVIWKASLMLRLPGFEGRLRPLLGGSSFANNLYKCLVQLAKPKRAFDTAVRTALAFSTFSCVTVQQGLPGPERLHPEPASQAHSRTSKSPSLPLSVEKSKRLQAYEAAANSPSNLVPDIFQLALAFLAPEDCNVGHKRLMPVEKQQAFELLVSLRNRENPRPGTCAYYAFGYPSASNDDEAMALGGLYATLLQVEGQERQMFEELWVALRDNALVDYFDQRGWQCFRREIPCAEKFLNTPPSSRETVWRLIEFLRDEQATEPPRALKRDYGFHICKTREEVIFLKDMLKDLLASLGPKKLHEACIHGRLQEKAVRAKVTIKPQYRRLLRNHYPYPGLGYEKFKDEYEFAEPLFKRPLRR</sequence>
<protein>
    <submittedName>
        <fullName evidence="2">Uncharacterized protein</fullName>
    </submittedName>
</protein>
<feature type="compositionally biased region" description="Polar residues" evidence="1">
    <location>
        <begin position="186"/>
        <end position="197"/>
    </location>
</feature>
<keyword evidence="3" id="KW-1185">Reference proteome</keyword>
<dbReference type="AlphaFoldDB" id="A0A6A6HYY1"/>
<accession>A0A6A6HYY1</accession>
<organism evidence="2 3">
    <name type="scientific">Trematosphaeria pertusa</name>
    <dbReference type="NCBI Taxonomy" id="390896"/>
    <lineage>
        <taxon>Eukaryota</taxon>
        <taxon>Fungi</taxon>
        <taxon>Dikarya</taxon>
        <taxon>Ascomycota</taxon>
        <taxon>Pezizomycotina</taxon>
        <taxon>Dothideomycetes</taxon>
        <taxon>Pleosporomycetidae</taxon>
        <taxon>Pleosporales</taxon>
        <taxon>Massarineae</taxon>
        <taxon>Trematosphaeriaceae</taxon>
        <taxon>Trematosphaeria</taxon>
    </lineage>
</organism>
<dbReference type="RefSeq" id="XP_033678241.1">
    <property type="nucleotide sequence ID" value="XM_033834489.1"/>
</dbReference>